<organism evidence="3 4">
    <name type="scientific">Plectosphaerella plurivora</name>
    <dbReference type="NCBI Taxonomy" id="936078"/>
    <lineage>
        <taxon>Eukaryota</taxon>
        <taxon>Fungi</taxon>
        <taxon>Dikarya</taxon>
        <taxon>Ascomycota</taxon>
        <taxon>Pezizomycotina</taxon>
        <taxon>Sordariomycetes</taxon>
        <taxon>Hypocreomycetidae</taxon>
        <taxon>Glomerellales</taxon>
        <taxon>Plectosphaerellaceae</taxon>
        <taxon>Plectosphaerella</taxon>
    </lineage>
</organism>
<gene>
    <name evidence="3" type="ORF">F5X68DRAFT_227862</name>
</gene>
<feature type="signal peptide" evidence="1">
    <location>
        <begin position="1"/>
        <end position="21"/>
    </location>
</feature>
<evidence type="ECO:0000256" key="1">
    <source>
        <dbReference type="SAM" id="SignalP"/>
    </source>
</evidence>
<comment type="caution">
    <text evidence="3">The sequence shown here is derived from an EMBL/GenBank/DDBJ whole genome shotgun (WGS) entry which is preliminary data.</text>
</comment>
<feature type="domain" description="Alpha-L-rhamnosidase six-hairpin glycosidase" evidence="2">
    <location>
        <begin position="404"/>
        <end position="599"/>
    </location>
</feature>
<dbReference type="SUPFAM" id="SSF48208">
    <property type="entry name" value="Six-hairpin glycosidases"/>
    <property type="match status" value="1"/>
</dbReference>
<dbReference type="Proteomes" id="UP000770015">
    <property type="component" value="Unassembled WGS sequence"/>
</dbReference>
<keyword evidence="1" id="KW-0732">Signal</keyword>
<keyword evidence="3" id="KW-0378">Hydrolase</keyword>
<dbReference type="InterPro" id="IPR035396">
    <property type="entry name" value="Bac_rhamnosid6H"/>
</dbReference>
<feature type="chain" id="PRO_5040379114" evidence="1">
    <location>
        <begin position="22"/>
        <end position="830"/>
    </location>
</feature>
<dbReference type="EMBL" id="JAGSXJ010000003">
    <property type="protein sequence ID" value="KAH6693450.1"/>
    <property type="molecule type" value="Genomic_DNA"/>
</dbReference>
<dbReference type="Gene3D" id="2.60.420.10">
    <property type="entry name" value="Maltose phosphorylase, domain 3"/>
    <property type="match status" value="1"/>
</dbReference>
<proteinExistence type="predicted"/>
<evidence type="ECO:0000313" key="3">
    <source>
        <dbReference type="EMBL" id="KAH6693450.1"/>
    </source>
</evidence>
<dbReference type="GO" id="GO:0016798">
    <property type="term" value="F:hydrolase activity, acting on glycosyl bonds"/>
    <property type="evidence" value="ECO:0007669"/>
    <property type="project" value="UniProtKB-KW"/>
</dbReference>
<name>A0A9P8VIK0_9PEZI</name>
<dbReference type="PANTHER" id="PTHR34987:SF4">
    <property type="entry name" value="ALPHA-L-RHAMNOSIDASE C-TERMINAL DOMAIN-CONTAINING PROTEIN"/>
    <property type="match status" value="1"/>
</dbReference>
<dbReference type="PANTHER" id="PTHR34987">
    <property type="entry name" value="C, PUTATIVE (AFU_ORTHOLOGUE AFUA_3G02880)-RELATED"/>
    <property type="match status" value="1"/>
</dbReference>
<dbReference type="OrthoDB" id="10036721at2759"/>
<protein>
    <submittedName>
        <fullName evidence="3">Six-hairpin glycosidase-like protein</fullName>
    </submittedName>
</protein>
<dbReference type="InterPro" id="IPR008928">
    <property type="entry name" value="6-hairpin_glycosidase_sf"/>
</dbReference>
<keyword evidence="3" id="KW-0326">Glycosidase</keyword>
<dbReference type="Gene3D" id="1.50.10.10">
    <property type="match status" value="1"/>
</dbReference>
<evidence type="ECO:0000313" key="4">
    <source>
        <dbReference type="Proteomes" id="UP000770015"/>
    </source>
</evidence>
<dbReference type="AlphaFoldDB" id="A0A9P8VIK0"/>
<dbReference type="Gene3D" id="2.60.120.560">
    <property type="entry name" value="Exo-inulinase, domain 1"/>
    <property type="match status" value="1"/>
</dbReference>
<accession>A0A9P8VIK0</accession>
<sequence length="830" mass="89910">MPGLTLCATFLLGLLASQGNCSPKSLPQYEPFLPKKLALGSAPSLETAPFAGFTLESASNTVATVDYGHIVAGVPWFEVSSLSGPVQLEIKYTEEYGGLEAPFSDGPFLFGNQMGANFRVETLNMTKTGKTSAFLVQGGQRWQSVRLLTDGSITFKSVGFEATFPNVNPEDEPGQFTSDNERLNAIWKVGVRGAESSCIEQGTQPATWRIDPENGALVTSLRPIQSDKAPSIGNNTLEFETKIERGGLWWGIAWGIGSGGGIGLQLTGELPKATTFENHNYTLSPRNSLQVTSGWGQVNQTTLPTYLLKTFDLPFSVQEKTWYKISTTLDNGYLSASIDGTQIFNMSLTEYRVLFRGQFTPITLTGRFGLGAYQDQEAYYRNVSQYDQAGALFYHSDLTSAETLLEYGVETNIFAACLDGPKRDRLIWLGDYYHTARIVGVSTARFDLQKGTFDSLFPTQLGNGMVSMASPLGYEANTTIFDDLYALEDYQLLGLLSFYYYVRASNDLAFVRDNWAAFTLLADWAVGNIDTKGSGLTQLNFAFTGPGNGSSVNCMTAYTLHSMSEVAEAIGDTASADRWTIAAEGLTESIQEHLWNEDLGVFSISPELRDAFSVTGTAFCISGKVATPTQTTRSIEALDRLATGPGYIDSTQADPASPTASYSPNTNGFLLSALFEAGEYERGAALIDTLWGPMVDNDRTSSGASWEYVLHDGTPGLGLFTSLGHPWGGAATYVLTEWAAGLRAASGVRGFGFRNWVVGPEAGVQMGLGHASARVVTAFNGTLQVDWTRQGNDTLKVVIEAPKGTSGTFEYVGIWKILCGKTRYELEVAI</sequence>
<reference evidence="3" key="1">
    <citation type="journal article" date="2021" name="Nat. Commun.">
        <title>Genetic determinants of endophytism in the Arabidopsis root mycobiome.</title>
        <authorList>
            <person name="Mesny F."/>
            <person name="Miyauchi S."/>
            <person name="Thiergart T."/>
            <person name="Pickel B."/>
            <person name="Atanasova L."/>
            <person name="Karlsson M."/>
            <person name="Huettel B."/>
            <person name="Barry K.W."/>
            <person name="Haridas S."/>
            <person name="Chen C."/>
            <person name="Bauer D."/>
            <person name="Andreopoulos W."/>
            <person name="Pangilinan J."/>
            <person name="LaButti K."/>
            <person name="Riley R."/>
            <person name="Lipzen A."/>
            <person name="Clum A."/>
            <person name="Drula E."/>
            <person name="Henrissat B."/>
            <person name="Kohler A."/>
            <person name="Grigoriev I.V."/>
            <person name="Martin F.M."/>
            <person name="Hacquard S."/>
        </authorList>
    </citation>
    <scope>NUCLEOTIDE SEQUENCE</scope>
    <source>
        <strain evidence="3">MPI-SDFR-AT-0117</strain>
    </source>
</reference>
<dbReference type="Pfam" id="PF17389">
    <property type="entry name" value="Bac_rhamnosid6H"/>
    <property type="match status" value="1"/>
</dbReference>
<evidence type="ECO:0000259" key="2">
    <source>
        <dbReference type="Pfam" id="PF17389"/>
    </source>
</evidence>
<keyword evidence="4" id="KW-1185">Reference proteome</keyword>
<dbReference type="GO" id="GO:0005975">
    <property type="term" value="P:carbohydrate metabolic process"/>
    <property type="evidence" value="ECO:0007669"/>
    <property type="project" value="InterPro"/>
</dbReference>
<dbReference type="InterPro" id="IPR012341">
    <property type="entry name" value="6hp_glycosidase-like_sf"/>
</dbReference>